<comment type="caution">
    <text evidence="1">The sequence shown here is derived from an EMBL/GenBank/DDBJ whole genome shotgun (WGS) entry which is preliminary data.</text>
</comment>
<sequence length="112" mass="12416">MEGDSELHKTIVSMIWQKGMLGACVYNTDTLKLQLLQDIPEGEGFLSASQLLMQTQADIVITGAKQDSRFVQALTDMDTAVLYTDCTLNHQQKGQPHDTLLRNLKKTALHGV</sequence>
<organism evidence="1 2">
    <name type="scientific">Bugula neritina</name>
    <name type="common">Brown bryozoan</name>
    <name type="synonym">Sertularia neritina</name>
    <dbReference type="NCBI Taxonomy" id="10212"/>
    <lineage>
        <taxon>Eukaryota</taxon>
        <taxon>Metazoa</taxon>
        <taxon>Spiralia</taxon>
        <taxon>Lophotrochozoa</taxon>
        <taxon>Bryozoa</taxon>
        <taxon>Gymnolaemata</taxon>
        <taxon>Cheilostomatida</taxon>
        <taxon>Flustrina</taxon>
        <taxon>Buguloidea</taxon>
        <taxon>Bugulidae</taxon>
        <taxon>Bugula</taxon>
    </lineage>
</organism>
<dbReference type="Proteomes" id="UP000593567">
    <property type="component" value="Unassembled WGS sequence"/>
</dbReference>
<evidence type="ECO:0000313" key="1">
    <source>
        <dbReference type="EMBL" id="KAF6031827.1"/>
    </source>
</evidence>
<name>A0A7J7K0R8_BUGNE</name>
<accession>A0A7J7K0R8</accession>
<reference evidence="1" key="1">
    <citation type="submission" date="2020-06" db="EMBL/GenBank/DDBJ databases">
        <title>Draft genome of Bugula neritina, a colonial animal packing powerful symbionts and potential medicines.</title>
        <authorList>
            <person name="Rayko M."/>
        </authorList>
    </citation>
    <scope>NUCLEOTIDE SEQUENCE [LARGE SCALE GENOMIC DNA]</scope>
    <source>
        <strain evidence="1">Kwan_BN1</strain>
    </source>
</reference>
<keyword evidence="2" id="KW-1185">Reference proteome</keyword>
<proteinExistence type="predicted"/>
<dbReference type="EMBL" id="VXIV02001558">
    <property type="protein sequence ID" value="KAF6031827.1"/>
    <property type="molecule type" value="Genomic_DNA"/>
</dbReference>
<evidence type="ECO:0000313" key="2">
    <source>
        <dbReference type="Proteomes" id="UP000593567"/>
    </source>
</evidence>
<dbReference type="AlphaFoldDB" id="A0A7J7K0R8"/>
<protein>
    <submittedName>
        <fullName evidence="1">Uncharacterized protein</fullName>
    </submittedName>
</protein>
<gene>
    <name evidence="1" type="ORF">EB796_009832</name>
</gene>